<reference evidence="3" key="1">
    <citation type="submission" date="2007-10" db="EMBL/GenBank/DDBJ databases">
        <title>Complete genome of Alkaliphilus oremlandii OhILAs.</title>
        <authorList>
            <person name="Copeland A."/>
            <person name="Lucas S."/>
            <person name="Lapidus A."/>
            <person name="Barry K."/>
            <person name="Detter J.C."/>
            <person name="Glavina del Rio T."/>
            <person name="Hammon N."/>
            <person name="Israni S."/>
            <person name="Dalin E."/>
            <person name="Tice H."/>
            <person name="Pitluck S."/>
            <person name="Chain P."/>
            <person name="Malfatti S."/>
            <person name="Shin M."/>
            <person name="Vergez L."/>
            <person name="Schmutz J."/>
            <person name="Larimer F."/>
            <person name="Land M."/>
            <person name="Hauser L."/>
            <person name="Kyrpides N."/>
            <person name="Mikhailova N."/>
            <person name="Stolz J.F."/>
            <person name="Dawson A."/>
            <person name="Fisher E."/>
            <person name="Crable B."/>
            <person name="Perera E."/>
            <person name="Lisak J."/>
            <person name="Ranganathan M."/>
            <person name="Basu P."/>
            <person name="Richardson P."/>
        </authorList>
    </citation>
    <scope>NUCLEOTIDE SEQUENCE [LARGE SCALE GENOMIC DNA]</scope>
    <source>
        <strain evidence="3">OhILAs</strain>
    </source>
</reference>
<dbReference type="InterPro" id="IPR000182">
    <property type="entry name" value="GNAT_dom"/>
</dbReference>
<proteinExistence type="predicted"/>
<evidence type="ECO:0000313" key="3">
    <source>
        <dbReference type="Proteomes" id="UP000000269"/>
    </source>
</evidence>
<organism evidence="2 3">
    <name type="scientific">Alkaliphilus oremlandii (strain OhILAs)</name>
    <name type="common">Clostridium oremlandii (strain OhILAs)</name>
    <dbReference type="NCBI Taxonomy" id="350688"/>
    <lineage>
        <taxon>Bacteria</taxon>
        <taxon>Bacillati</taxon>
        <taxon>Bacillota</taxon>
        <taxon>Clostridia</taxon>
        <taxon>Peptostreptococcales</taxon>
        <taxon>Natronincolaceae</taxon>
        <taxon>Alkaliphilus</taxon>
    </lineage>
</organism>
<accession>A8MFP3</accession>
<dbReference type="PANTHER" id="PTHR43415:SF3">
    <property type="entry name" value="GNAT-FAMILY ACETYLTRANSFERASE"/>
    <property type="match status" value="1"/>
</dbReference>
<keyword evidence="2" id="KW-0808">Transferase</keyword>
<gene>
    <name evidence="2" type="ordered locus">Clos_0114</name>
</gene>
<dbReference type="PROSITE" id="PS51186">
    <property type="entry name" value="GNAT"/>
    <property type="match status" value="1"/>
</dbReference>
<protein>
    <submittedName>
        <fullName evidence="2">GCN5-related N-acetyltransferase</fullName>
    </submittedName>
</protein>
<dbReference type="eggNOG" id="COG0456">
    <property type="taxonomic scope" value="Bacteria"/>
</dbReference>
<dbReference type="Proteomes" id="UP000000269">
    <property type="component" value="Chromosome"/>
</dbReference>
<dbReference type="STRING" id="350688.Clos_0114"/>
<dbReference type="OrthoDB" id="5292888at2"/>
<sequence length="155" mass="18440">MYYRTINIKNYQDRDMIIKFRKDTHEVGWEMSTRFDSISYIQRMEERIHKFPDGQLIIEDSGKPIGQVGFDIQEYNGKEIGYVNIFYLIPEYRGRGIGKEIIQYVEDFFTKSNVSEYHLRVSSRNEKAINLYTKIGMIKINEEDGSLRMKKTLSK</sequence>
<dbReference type="KEGG" id="aoe:Clos_0114"/>
<dbReference type="GO" id="GO:0016747">
    <property type="term" value="F:acyltransferase activity, transferring groups other than amino-acyl groups"/>
    <property type="evidence" value="ECO:0007669"/>
    <property type="project" value="InterPro"/>
</dbReference>
<dbReference type="SUPFAM" id="SSF55729">
    <property type="entry name" value="Acyl-CoA N-acyltransferases (Nat)"/>
    <property type="match status" value="1"/>
</dbReference>
<dbReference type="Pfam" id="PF00583">
    <property type="entry name" value="Acetyltransf_1"/>
    <property type="match status" value="1"/>
</dbReference>
<evidence type="ECO:0000313" key="2">
    <source>
        <dbReference type="EMBL" id="ABW17682.1"/>
    </source>
</evidence>
<dbReference type="Gene3D" id="3.40.630.30">
    <property type="match status" value="1"/>
</dbReference>
<dbReference type="HOGENOM" id="CLU_116669_0_0_9"/>
<dbReference type="InterPro" id="IPR016181">
    <property type="entry name" value="Acyl_CoA_acyltransferase"/>
</dbReference>
<dbReference type="CDD" id="cd04301">
    <property type="entry name" value="NAT_SF"/>
    <property type="match status" value="1"/>
</dbReference>
<feature type="domain" description="N-acetyltransferase" evidence="1">
    <location>
        <begin position="1"/>
        <end position="154"/>
    </location>
</feature>
<dbReference type="PANTHER" id="PTHR43415">
    <property type="entry name" value="SPERMIDINE N(1)-ACETYLTRANSFERASE"/>
    <property type="match status" value="1"/>
</dbReference>
<dbReference type="EMBL" id="CP000853">
    <property type="protein sequence ID" value="ABW17682.1"/>
    <property type="molecule type" value="Genomic_DNA"/>
</dbReference>
<keyword evidence="3" id="KW-1185">Reference proteome</keyword>
<name>A8MFP3_ALKOO</name>
<evidence type="ECO:0000259" key="1">
    <source>
        <dbReference type="PROSITE" id="PS51186"/>
    </source>
</evidence>
<dbReference type="RefSeq" id="WP_012157997.1">
    <property type="nucleotide sequence ID" value="NC_009922.1"/>
</dbReference>
<dbReference type="AlphaFoldDB" id="A8MFP3"/>